<proteinExistence type="predicted"/>
<dbReference type="AlphaFoldDB" id="A0A1F4WGA7"/>
<accession>A0A1F4WGA7</accession>
<reference evidence="1 2" key="1">
    <citation type="journal article" date="2016" name="Nat. Commun.">
        <title>Thousands of microbial genomes shed light on interconnected biogeochemical processes in an aquifer system.</title>
        <authorList>
            <person name="Anantharaman K."/>
            <person name="Brown C.T."/>
            <person name="Hug L.A."/>
            <person name="Sharon I."/>
            <person name="Castelle C.J."/>
            <person name="Probst A.J."/>
            <person name="Thomas B.C."/>
            <person name="Singh A."/>
            <person name="Wilkins M.J."/>
            <person name="Karaoz U."/>
            <person name="Brodie E.L."/>
            <person name="Williams K.H."/>
            <person name="Hubbard S.S."/>
            <person name="Banfield J.F."/>
        </authorList>
    </citation>
    <scope>NUCLEOTIDE SEQUENCE [LARGE SCALE GENOMIC DNA]</scope>
</reference>
<sequence length="142" mass="15919">MSKEEGNTDLVFRDIAESTNGGKPLLVFFVIPSFEFVDDDFILFFPSIEKVGDNFAMRATVAPVVFKFGRWAFDGDGRGGIGIAREEYGASDNDNNGGNNNSNKAFIHENLYYTDLCTLFLGRFFGGRQKLFLGKEEKIDNF</sequence>
<dbReference type="Proteomes" id="UP000179113">
    <property type="component" value="Unassembled WGS sequence"/>
</dbReference>
<gene>
    <name evidence="1" type="ORF">A2415_01375</name>
</gene>
<evidence type="ECO:0000313" key="2">
    <source>
        <dbReference type="Proteomes" id="UP000179113"/>
    </source>
</evidence>
<protein>
    <submittedName>
        <fullName evidence="1">Uncharacterized protein</fullName>
    </submittedName>
</protein>
<evidence type="ECO:0000313" key="1">
    <source>
        <dbReference type="EMBL" id="OGC68390.1"/>
    </source>
</evidence>
<comment type="caution">
    <text evidence="1">The sequence shown here is derived from an EMBL/GenBank/DDBJ whole genome shotgun (WGS) entry which is preliminary data.</text>
</comment>
<organism evidence="1 2">
    <name type="scientific">candidate division WWE3 bacterium RIFOXYC1_FULL_39_7</name>
    <dbReference type="NCBI Taxonomy" id="1802643"/>
    <lineage>
        <taxon>Bacteria</taxon>
        <taxon>Katanobacteria</taxon>
    </lineage>
</organism>
<dbReference type="EMBL" id="MEWA01000046">
    <property type="protein sequence ID" value="OGC68390.1"/>
    <property type="molecule type" value="Genomic_DNA"/>
</dbReference>
<name>A0A1F4WGA7_UNCKA</name>